<dbReference type="SUPFAM" id="SSF50129">
    <property type="entry name" value="GroES-like"/>
    <property type="match status" value="1"/>
</dbReference>
<gene>
    <name evidence="6" type="ORF">AK830_g6735</name>
</gene>
<dbReference type="InterPro" id="IPR013149">
    <property type="entry name" value="ADH-like_C"/>
</dbReference>
<dbReference type="PROSITE" id="PS00065">
    <property type="entry name" value="D_2_HYDROXYACID_DH_1"/>
    <property type="match status" value="1"/>
</dbReference>
<keyword evidence="7" id="KW-1185">Reference proteome</keyword>
<evidence type="ECO:0000313" key="6">
    <source>
        <dbReference type="EMBL" id="KPM39825.1"/>
    </source>
</evidence>
<dbReference type="InterPro" id="IPR011032">
    <property type="entry name" value="GroES-like_sf"/>
</dbReference>
<dbReference type="InterPro" id="IPR036291">
    <property type="entry name" value="NAD(P)-bd_dom_sf"/>
</dbReference>
<comment type="similarity">
    <text evidence="4">Belongs to the zinc-containing alcohol dehydrogenase family.</text>
</comment>
<protein>
    <recommendedName>
        <fullName evidence="5">Enoyl reductase (ER) domain-containing protein</fullName>
    </recommendedName>
</protein>
<name>A0A0P7BBQ4_9HYPO</name>
<dbReference type="Gene3D" id="3.40.50.720">
    <property type="entry name" value="NAD(P)-binding Rossmann-like Domain"/>
    <property type="match status" value="1"/>
</dbReference>
<dbReference type="GO" id="GO:0008270">
    <property type="term" value="F:zinc ion binding"/>
    <property type="evidence" value="ECO:0007669"/>
    <property type="project" value="InterPro"/>
</dbReference>
<proteinExistence type="inferred from homology"/>
<evidence type="ECO:0000256" key="1">
    <source>
        <dbReference type="ARBA" id="ARBA00022723"/>
    </source>
</evidence>
<evidence type="ECO:0000256" key="3">
    <source>
        <dbReference type="ARBA" id="ARBA00023002"/>
    </source>
</evidence>
<dbReference type="SMART" id="SM00829">
    <property type="entry name" value="PKS_ER"/>
    <property type="match status" value="1"/>
</dbReference>
<dbReference type="AlphaFoldDB" id="A0A0P7BBQ4"/>
<dbReference type="InterPro" id="IPR002328">
    <property type="entry name" value="ADH_Zn_CS"/>
</dbReference>
<keyword evidence="1 4" id="KW-0479">Metal-binding</keyword>
<dbReference type="OrthoDB" id="256333at2759"/>
<dbReference type="PANTHER" id="PTHR43401">
    <property type="entry name" value="L-THREONINE 3-DEHYDROGENASE"/>
    <property type="match status" value="1"/>
</dbReference>
<evidence type="ECO:0000259" key="5">
    <source>
        <dbReference type="SMART" id="SM00829"/>
    </source>
</evidence>
<feature type="domain" description="Enoyl reductase (ER)" evidence="5">
    <location>
        <begin position="10"/>
        <end position="315"/>
    </location>
</feature>
<dbReference type="InterPro" id="IPR013154">
    <property type="entry name" value="ADH-like_N"/>
</dbReference>
<dbReference type="PROSITE" id="PS00059">
    <property type="entry name" value="ADH_ZINC"/>
    <property type="match status" value="1"/>
</dbReference>
<evidence type="ECO:0000256" key="2">
    <source>
        <dbReference type="ARBA" id="ARBA00022833"/>
    </source>
</evidence>
<evidence type="ECO:0000313" key="7">
    <source>
        <dbReference type="Proteomes" id="UP000050424"/>
    </source>
</evidence>
<evidence type="ECO:0000256" key="4">
    <source>
        <dbReference type="RuleBase" id="RU361277"/>
    </source>
</evidence>
<dbReference type="SUPFAM" id="SSF51735">
    <property type="entry name" value="NAD(P)-binding Rossmann-fold domains"/>
    <property type="match status" value="1"/>
</dbReference>
<dbReference type="Gene3D" id="3.90.180.10">
    <property type="entry name" value="Medium-chain alcohol dehydrogenases, catalytic domain"/>
    <property type="match status" value="1"/>
</dbReference>
<dbReference type="InterPro" id="IPR020843">
    <property type="entry name" value="ER"/>
</dbReference>
<comment type="caution">
    <text evidence="6">The sequence shown here is derived from an EMBL/GenBank/DDBJ whole genome shotgun (WGS) entry which is preliminary data.</text>
</comment>
<keyword evidence="2 4" id="KW-0862">Zinc</keyword>
<dbReference type="InterPro" id="IPR029752">
    <property type="entry name" value="D-isomer_DH_CS1"/>
</dbReference>
<dbReference type="PANTHER" id="PTHR43401:SF2">
    <property type="entry name" value="L-THREONINE 3-DEHYDROGENASE"/>
    <property type="match status" value="1"/>
</dbReference>
<organism evidence="6 7">
    <name type="scientific">Neonectria ditissima</name>
    <dbReference type="NCBI Taxonomy" id="78410"/>
    <lineage>
        <taxon>Eukaryota</taxon>
        <taxon>Fungi</taxon>
        <taxon>Dikarya</taxon>
        <taxon>Ascomycota</taxon>
        <taxon>Pezizomycotina</taxon>
        <taxon>Sordariomycetes</taxon>
        <taxon>Hypocreomycetidae</taxon>
        <taxon>Hypocreales</taxon>
        <taxon>Nectriaceae</taxon>
        <taxon>Neonectria</taxon>
    </lineage>
</organism>
<dbReference type="GO" id="GO:0016491">
    <property type="term" value="F:oxidoreductase activity"/>
    <property type="evidence" value="ECO:0007669"/>
    <property type="project" value="UniProtKB-KW"/>
</dbReference>
<dbReference type="Pfam" id="PF08240">
    <property type="entry name" value="ADH_N"/>
    <property type="match status" value="1"/>
</dbReference>
<dbReference type="STRING" id="78410.A0A0P7BBQ4"/>
<accession>A0A0P7BBQ4</accession>
<reference evidence="6 7" key="1">
    <citation type="submission" date="2015-09" db="EMBL/GenBank/DDBJ databases">
        <title>Draft genome of a European isolate of the apple canker pathogen Neonectria ditissima.</title>
        <authorList>
            <person name="Gomez-Cortecero A."/>
            <person name="Harrison R.J."/>
            <person name="Armitage A.D."/>
        </authorList>
    </citation>
    <scope>NUCLEOTIDE SEQUENCE [LARGE SCALE GENOMIC DNA]</scope>
    <source>
        <strain evidence="6 7">R09/05</strain>
    </source>
</reference>
<dbReference type="Proteomes" id="UP000050424">
    <property type="component" value="Unassembled WGS sequence"/>
</dbReference>
<dbReference type="InterPro" id="IPR050129">
    <property type="entry name" value="Zn_alcohol_dh"/>
</dbReference>
<keyword evidence="3" id="KW-0560">Oxidoreductase</keyword>
<dbReference type="CDD" id="cd08254">
    <property type="entry name" value="hydroxyacyl_CoA_DH"/>
    <property type="match status" value="1"/>
</dbReference>
<sequence length="324" mass="33881">MKAYRWNGPGTGLQLEDVPKPTPSTNQVLVQVQACGLCHSDCHIIDGSQADAVKKRPITMGHEVAGNVIAVGPDVDATLVGERVAVALGGHPIRTPNTIGLQIDGGYAEFVVVMVDSLVRVPDGVTFEQAAVATDCLTTAHHAIRGAGEVTAGMTVAVIGLGGLGSCALRVAALAGAVVYGFDIDTRRFDKAMADGAKACFASLEEAQGVSFDVIVDFVGKSSTMNAALGAVKFRGRIVLVGLGEPSITVPSFAIIWNKVEIRGCLGGSLEDLASVLELMSTGKLVPELEEIAFDRVNEGLHRLSTGDVLGRLFTRPRPTLEHS</sequence>
<comment type="cofactor">
    <cofactor evidence="4">
        <name>Zn(2+)</name>
        <dbReference type="ChEBI" id="CHEBI:29105"/>
    </cofactor>
</comment>
<dbReference type="Pfam" id="PF00107">
    <property type="entry name" value="ADH_zinc_N"/>
    <property type="match status" value="1"/>
</dbReference>
<dbReference type="EMBL" id="LKCW01000097">
    <property type="protein sequence ID" value="KPM39825.1"/>
    <property type="molecule type" value="Genomic_DNA"/>
</dbReference>